<keyword evidence="3" id="KW-0540">Nuclease</keyword>
<dbReference type="RefSeq" id="WP_039363536.1">
    <property type="nucleotide sequence ID" value="NZ_PGEZ01000001.1"/>
</dbReference>
<dbReference type="Pfam" id="PF05016">
    <property type="entry name" value="ParE_toxin"/>
    <property type="match status" value="1"/>
</dbReference>
<keyword evidence="2" id="KW-1277">Toxin-antitoxin system</keyword>
<dbReference type="EMBL" id="PGEZ01000001">
    <property type="protein sequence ID" value="PJJ57831.1"/>
    <property type="molecule type" value="Genomic_DNA"/>
</dbReference>
<evidence type="ECO:0000256" key="1">
    <source>
        <dbReference type="ARBA" id="ARBA00006226"/>
    </source>
</evidence>
<comment type="similarity">
    <text evidence="1">Belongs to the RelE toxin family.</text>
</comment>
<evidence type="ECO:0000256" key="2">
    <source>
        <dbReference type="ARBA" id="ARBA00022649"/>
    </source>
</evidence>
<sequence length="91" mass="10340">MTDSRYAVQVSRGAARDLRRLPPRIAVAIVEFITAVLPENPARLSKPLTGDLAAYRSARRGDYRVLIRVDESERTVLVIRVDHRAHAYRPM</sequence>
<accession>A0A0B2B7P4</accession>
<dbReference type="SUPFAM" id="SSF143011">
    <property type="entry name" value="RelE-like"/>
    <property type="match status" value="1"/>
</dbReference>
<comment type="caution">
    <text evidence="3">The sequence shown here is derived from an EMBL/GenBank/DDBJ whole genome shotgun (WGS) entry which is preliminary data.</text>
</comment>
<gene>
    <name evidence="3" type="ORF">CLV56_2069</name>
</gene>
<dbReference type="Proteomes" id="UP000230842">
    <property type="component" value="Unassembled WGS sequence"/>
</dbReference>
<dbReference type="InterPro" id="IPR035093">
    <property type="entry name" value="RelE/ParE_toxin_dom_sf"/>
</dbReference>
<keyword evidence="3" id="KW-0378">Hydrolase</keyword>
<reference evidence="3 4" key="1">
    <citation type="submission" date="2017-11" db="EMBL/GenBank/DDBJ databases">
        <title>Genomic Encyclopedia of Archaeal and Bacterial Type Strains, Phase II (KMG-II): From Individual Species to Whole Genera.</title>
        <authorList>
            <person name="Goeker M."/>
        </authorList>
    </citation>
    <scope>NUCLEOTIDE SEQUENCE [LARGE SCALE GENOMIC DNA]</scope>
    <source>
        <strain evidence="3 4">DSM 27763</strain>
    </source>
</reference>
<dbReference type="Gene3D" id="3.30.2310.20">
    <property type="entry name" value="RelE-like"/>
    <property type="match status" value="1"/>
</dbReference>
<dbReference type="PANTHER" id="PTHR35601">
    <property type="entry name" value="TOXIN RELE"/>
    <property type="match status" value="1"/>
</dbReference>
<dbReference type="InterPro" id="IPR007712">
    <property type="entry name" value="RelE/ParE_toxin"/>
</dbReference>
<evidence type="ECO:0000313" key="4">
    <source>
        <dbReference type="Proteomes" id="UP000230842"/>
    </source>
</evidence>
<dbReference type="PANTHER" id="PTHR35601:SF1">
    <property type="entry name" value="TOXIN RELE"/>
    <property type="match status" value="1"/>
</dbReference>
<keyword evidence="3" id="KW-0255">Endonuclease</keyword>
<dbReference type="GO" id="GO:0004519">
    <property type="term" value="F:endonuclease activity"/>
    <property type="evidence" value="ECO:0007669"/>
    <property type="project" value="UniProtKB-KW"/>
</dbReference>
<name>A0A0B2B7P4_9ACTN</name>
<evidence type="ECO:0000313" key="3">
    <source>
        <dbReference type="EMBL" id="PJJ57831.1"/>
    </source>
</evidence>
<dbReference type="OrthoDB" id="5326046at2"/>
<dbReference type="AlphaFoldDB" id="A0A0B2B7P4"/>
<proteinExistence type="inferred from homology"/>
<organism evidence="3 4">
    <name type="scientific">Mumia flava</name>
    <dbReference type="NCBI Taxonomy" id="1348852"/>
    <lineage>
        <taxon>Bacteria</taxon>
        <taxon>Bacillati</taxon>
        <taxon>Actinomycetota</taxon>
        <taxon>Actinomycetes</taxon>
        <taxon>Propionibacteriales</taxon>
        <taxon>Nocardioidaceae</taxon>
        <taxon>Mumia</taxon>
    </lineage>
</organism>
<protein>
    <submittedName>
        <fullName evidence="3">mRNA-degrading endonuclease RelE of RelBE toxin-antitoxin system</fullName>
    </submittedName>
</protein>
<keyword evidence="4" id="KW-1185">Reference proteome</keyword>